<accession>A0A8J6FE93</accession>
<dbReference type="InterPro" id="IPR029063">
    <property type="entry name" value="SAM-dependent_MTases_sf"/>
</dbReference>
<keyword evidence="2" id="KW-1185">Reference proteome</keyword>
<dbReference type="OrthoDB" id="3647at2759"/>
<dbReference type="EMBL" id="WNTK01000004">
    <property type="protein sequence ID" value="KAG9485761.1"/>
    <property type="molecule type" value="Genomic_DNA"/>
</dbReference>
<evidence type="ECO:0000313" key="1">
    <source>
        <dbReference type="EMBL" id="KAG9485761.1"/>
    </source>
</evidence>
<organism evidence="1 2">
    <name type="scientific">Eleutherodactylus coqui</name>
    <name type="common">Puerto Rican coqui</name>
    <dbReference type="NCBI Taxonomy" id="57060"/>
    <lineage>
        <taxon>Eukaryota</taxon>
        <taxon>Metazoa</taxon>
        <taxon>Chordata</taxon>
        <taxon>Craniata</taxon>
        <taxon>Vertebrata</taxon>
        <taxon>Euteleostomi</taxon>
        <taxon>Amphibia</taxon>
        <taxon>Batrachia</taxon>
        <taxon>Anura</taxon>
        <taxon>Neobatrachia</taxon>
        <taxon>Hyloidea</taxon>
        <taxon>Eleutherodactylidae</taxon>
        <taxon>Eleutherodactylinae</taxon>
        <taxon>Eleutherodactylus</taxon>
        <taxon>Eleutherodactylus</taxon>
    </lineage>
</organism>
<evidence type="ECO:0000313" key="2">
    <source>
        <dbReference type="Proteomes" id="UP000770717"/>
    </source>
</evidence>
<protein>
    <recommendedName>
        <fullName evidence="3">Methyltransferase domain-containing protein</fullName>
    </recommendedName>
</protein>
<evidence type="ECO:0008006" key="3">
    <source>
        <dbReference type="Google" id="ProtNLM"/>
    </source>
</evidence>
<dbReference type="EMBL" id="WNTK01000004">
    <property type="protein sequence ID" value="KAG9485763.1"/>
    <property type="molecule type" value="Genomic_DNA"/>
</dbReference>
<reference evidence="1" key="1">
    <citation type="thesis" date="2020" institute="ProQuest LLC" country="789 East Eisenhower Parkway, Ann Arbor, MI, USA">
        <title>Comparative Genomics and Chromosome Evolution.</title>
        <authorList>
            <person name="Mudd A.B."/>
        </authorList>
    </citation>
    <scope>NUCLEOTIDE SEQUENCE</scope>
    <source>
        <strain evidence="1">HN-11 Male</strain>
        <tissue evidence="1">Kidney and liver</tissue>
    </source>
</reference>
<dbReference type="Gene3D" id="3.40.50.150">
    <property type="entry name" value="Vaccinia Virus protein VP39"/>
    <property type="match status" value="1"/>
</dbReference>
<gene>
    <name evidence="1" type="ORF">GDO78_008710</name>
</gene>
<dbReference type="AlphaFoldDB" id="A0A8J6FE93"/>
<dbReference type="EMBL" id="WNTK01000004">
    <property type="protein sequence ID" value="KAG9485762.1"/>
    <property type="molecule type" value="Genomic_DNA"/>
</dbReference>
<dbReference type="Proteomes" id="UP000770717">
    <property type="component" value="Unassembled WGS sequence"/>
</dbReference>
<name>A0A8J6FE93_ELECQ</name>
<comment type="caution">
    <text evidence="1">The sequence shown here is derived from an EMBL/GenBank/DDBJ whole genome shotgun (WGS) entry which is preliminary data.</text>
</comment>
<sequence length="120" mass="12931">MADCGKRLQQVRDVITAAHKSCSVSEKLQFYDQWAAQYEEDVSVLEYEAPHLAALALASVCRLNRESKLVLDVACGTGRAAEEVCTCYLQCILQPPGCSSAAVTAVQFSPDSIIGGPVQH</sequence>
<proteinExistence type="predicted"/>
<dbReference type="SUPFAM" id="SSF53335">
    <property type="entry name" value="S-adenosyl-L-methionine-dependent methyltransferases"/>
    <property type="match status" value="1"/>
</dbReference>